<dbReference type="InterPro" id="IPR020845">
    <property type="entry name" value="AMP-binding_CS"/>
</dbReference>
<dbReference type="Pfam" id="PF13193">
    <property type="entry name" value="AMP-binding_C"/>
    <property type="match status" value="1"/>
</dbReference>
<keyword evidence="7" id="KW-0276">Fatty acid metabolism</keyword>
<dbReference type="Gene3D" id="3.30.300.30">
    <property type="match status" value="1"/>
</dbReference>
<evidence type="ECO:0000256" key="3">
    <source>
        <dbReference type="ARBA" id="ARBA00005005"/>
    </source>
</evidence>
<keyword evidence="18" id="KW-1185">Reference proteome</keyword>
<keyword evidence="5 17" id="KW-0436">Ligase</keyword>
<dbReference type="PANTHER" id="PTHR43767">
    <property type="entry name" value="LONG-CHAIN-FATTY-ACID--COA LIGASE"/>
    <property type="match status" value="1"/>
</dbReference>
<dbReference type="Proteomes" id="UP000238605">
    <property type="component" value="Unassembled WGS sequence"/>
</dbReference>
<dbReference type="InterPro" id="IPR042099">
    <property type="entry name" value="ANL_N_sf"/>
</dbReference>
<dbReference type="PANTHER" id="PTHR43767:SF8">
    <property type="entry name" value="LONG-CHAIN-FATTY-ACID--COA LIGASE"/>
    <property type="match status" value="1"/>
</dbReference>
<evidence type="ECO:0000256" key="6">
    <source>
        <dbReference type="ARBA" id="ARBA00022741"/>
    </source>
</evidence>
<dbReference type="CDD" id="cd05936">
    <property type="entry name" value="FC-FACS_FadD_like"/>
    <property type="match status" value="1"/>
</dbReference>
<gene>
    <name evidence="17" type="ORF">C1704_16230</name>
</gene>
<dbReference type="PROSITE" id="PS00455">
    <property type="entry name" value="AMP_BINDING"/>
    <property type="match status" value="1"/>
</dbReference>
<evidence type="ECO:0000256" key="14">
    <source>
        <dbReference type="ARBA" id="ARBA00042773"/>
    </source>
</evidence>
<evidence type="ECO:0000256" key="10">
    <source>
        <dbReference type="ARBA" id="ARBA00023098"/>
    </source>
</evidence>
<evidence type="ECO:0000256" key="12">
    <source>
        <dbReference type="ARBA" id="ARBA00026121"/>
    </source>
</evidence>
<evidence type="ECO:0000313" key="18">
    <source>
        <dbReference type="Proteomes" id="UP000238605"/>
    </source>
</evidence>
<dbReference type="Pfam" id="PF00501">
    <property type="entry name" value="AMP-binding"/>
    <property type="match status" value="1"/>
</dbReference>
<evidence type="ECO:0000256" key="11">
    <source>
        <dbReference type="ARBA" id="ARBA00023136"/>
    </source>
</evidence>
<dbReference type="InterPro" id="IPR000873">
    <property type="entry name" value="AMP-dep_synth/lig_dom"/>
</dbReference>
<feature type="domain" description="AMP-dependent synthetase/ligase" evidence="15">
    <location>
        <begin position="44"/>
        <end position="443"/>
    </location>
</feature>
<dbReference type="GO" id="GO:0016020">
    <property type="term" value="C:membrane"/>
    <property type="evidence" value="ECO:0007669"/>
    <property type="project" value="UniProtKB-SubCell"/>
</dbReference>
<dbReference type="EMBL" id="PSNX01000016">
    <property type="protein sequence ID" value="PPE65163.1"/>
    <property type="molecule type" value="Genomic_DNA"/>
</dbReference>
<comment type="caution">
    <text evidence="17">The sequence shown here is derived from an EMBL/GenBank/DDBJ whole genome shotgun (WGS) entry which is preliminary data.</text>
</comment>
<dbReference type="GO" id="GO:0004467">
    <property type="term" value="F:long-chain fatty acid-CoA ligase activity"/>
    <property type="evidence" value="ECO:0007669"/>
    <property type="project" value="UniProtKB-EC"/>
</dbReference>
<evidence type="ECO:0000256" key="4">
    <source>
        <dbReference type="ARBA" id="ARBA00006432"/>
    </source>
</evidence>
<sequence>MTLNDTTSPSAPLARPWLAQYGDHIPRTLPPPAHRHLAALIGAACQRYRDQVAFTTCMPNGMHASLTFAQVESLSDQFAVYLREVLGLPAGARVALQTPNCLAYPVVAFGIFKAGCVLVNTNPLYTPKEMAHQFKDSGAEALVIVDMFADKLDAILAQTKIKRVIVAEVSQFFSMIPRGVIRLVQKWWNRTLPPITVDHIRLPQALAEGRAALQSKGLRVADYTRDQGPESLAALQYTGGTTGVAKGAMLTHGNLLANHDQAYAMGRALIHEGQEVVLTALPLYHIFAFTFNLLCFFTAGARNVLSPSPRPIGNLQRAFDNYPITWMSGVNTLYNALLNEEWFTAFPPKHLRAAVAGGAALQHAVAERWRRVTGTVIAEGYGLTETSPVVAFNPLTGKQKPDAIGIPVPATDVRLVDDQGRDVPPGAPGELIVRGPQVMQGYWQRPEDTAQVLKDGWLCTGDVAVMDEEGYFRIVDRKKDMILVSGFNVYPNEVEDAIAQLDAVLEVAVIGVPDAKTGEAVRAYIVPQADGLTEEQVRAHCKGLLTDYKLPKAVEFRTELPKSPIGKILRKDLRDEYRARQKS</sequence>
<dbReference type="RefSeq" id="WP_104303778.1">
    <property type="nucleotide sequence ID" value="NZ_PSNX01000016.1"/>
</dbReference>
<dbReference type="InterPro" id="IPR050237">
    <property type="entry name" value="ATP-dep_AMP-bd_enzyme"/>
</dbReference>
<keyword evidence="9" id="KW-0460">Magnesium</keyword>
<comment type="cofactor">
    <cofactor evidence="1">
        <name>Mg(2+)</name>
        <dbReference type="ChEBI" id="CHEBI:18420"/>
    </cofactor>
</comment>
<name>A0A2S5SR17_9BURK</name>
<comment type="subcellular location">
    <subcellularLocation>
        <location evidence="2">Membrane</location>
        <topology evidence="2">Peripheral membrane protein</topology>
    </subcellularLocation>
</comment>
<dbReference type="OrthoDB" id="9766486at2"/>
<evidence type="ECO:0000259" key="16">
    <source>
        <dbReference type="Pfam" id="PF13193"/>
    </source>
</evidence>
<dbReference type="EC" id="6.2.1.3" evidence="12"/>
<evidence type="ECO:0000256" key="9">
    <source>
        <dbReference type="ARBA" id="ARBA00022842"/>
    </source>
</evidence>
<dbReference type="InterPro" id="IPR045851">
    <property type="entry name" value="AMP-bd_C_sf"/>
</dbReference>
<keyword evidence="6" id="KW-0547">Nucleotide-binding</keyword>
<dbReference type="GO" id="GO:0005524">
    <property type="term" value="F:ATP binding"/>
    <property type="evidence" value="ECO:0007669"/>
    <property type="project" value="UniProtKB-KW"/>
</dbReference>
<proteinExistence type="inferred from homology"/>
<dbReference type="FunFam" id="3.30.300.30:FF:000006">
    <property type="entry name" value="Long-chain-fatty-acid--CoA ligase FadD"/>
    <property type="match status" value="1"/>
</dbReference>
<evidence type="ECO:0000256" key="8">
    <source>
        <dbReference type="ARBA" id="ARBA00022840"/>
    </source>
</evidence>
<dbReference type="Gene3D" id="3.40.50.12780">
    <property type="entry name" value="N-terminal domain of ligase-like"/>
    <property type="match status" value="1"/>
</dbReference>
<comment type="pathway">
    <text evidence="3">Lipid metabolism; fatty acid beta-oxidation.</text>
</comment>
<evidence type="ECO:0000256" key="5">
    <source>
        <dbReference type="ARBA" id="ARBA00022598"/>
    </source>
</evidence>
<evidence type="ECO:0000256" key="1">
    <source>
        <dbReference type="ARBA" id="ARBA00001946"/>
    </source>
</evidence>
<evidence type="ECO:0000256" key="7">
    <source>
        <dbReference type="ARBA" id="ARBA00022832"/>
    </source>
</evidence>
<evidence type="ECO:0000259" key="15">
    <source>
        <dbReference type="Pfam" id="PF00501"/>
    </source>
</evidence>
<feature type="domain" description="AMP-binding enzyme C-terminal" evidence="16">
    <location>
        <begin position="493"/>
        <end position="567"/>
    </location>
</feature>
<keyword evidence="10" id="KW-0443">Lipid metabolism</keyword>
<keyword evidence="11" id="KW-0472">Membrane</keyword>
<reference evidence="17 18" key="1">
    <citation type="submission" date="2018-02" db="EMBL/GenBank/DDBJ databases">
        <title>Reclassifiation of [Polyangium] brachysporum DSM 7029 as Guopingzhaonella breviflexa gen. nov., sp. nov., a member of the family Comamonadaceae.</title>
        <authorList>
            <person name="Tang B."/>
        </authorList>
    </citation>
    <scope>NUCLEOTIDE SEQUENCE [LARGE SCALE GENOMIC DNA]</scope>
    <source>
        <strain evidence="17 18">BCRC 80649</strain>
    </source>
</reference>
<dbReference type="FunFam" id="3.40.50.12780:FF:000003">
    <property type="entry name" value="Long-chain-fatty-acid--CoA ligase FadD"/>
    <property type="match status" value="1"/>
</dbReference>
<accession>A0A2S5SR17</accession>
<evidence type="ECO:0000313" key="17">
    <source>
        <dbReference type="EMBL" id="PPE65163.1"/>
    </source>
</evidence>
<dbReference type="AlphaFoldDB" id="A0A2S5SR17"/>
<dbReference type="SUPFAM" id="SSF56801">
    <property type="entry name" value="Acetyl-CoA synthetase-like"/>
    <property type="match status" value="1"/>
</dbReference>
<dbReference type="InterPro" id="IPR025110">
    <property type="entry name" value="AMP-bd_C"/>
</dbReference>
<keyword evidence="8" id="KW-0067">ATP-binding</keyword>
<organism evidence="17 18">
    <name type="scientific">Caldimonas caldifontis</name>
    <dbReference type="NCBI Taxonomy" id="1452508"/>
    <lineage>
        <taxon>Bacteria</taxon>
        <taxon>Pseudomonadati</taxon>
        <taxon>Pseudomonadota</taxon>
        <taxon>Betaproteobacteria</taxon>
        <taxon>Burkholderiales</taxon>
        <taxon>Sphaerotilaceae</taxon>
        <taxon>Caldimonas</taxon>
    </lineage>
</organism>
<comment type="similarity">
    <text evidence="4">Belongs to the ATP-dependent AMP-binding enzyme family.</text>
</comment>
<evidence type="ECO:0000256" key="2">
    <source>
        <dbReference type="ARBA" id="ARBA00004170"/>
    </source>
</evidence>
<protein>
    <recommendedName>
        <fullName evidence="13">Long-chain-fatty-acid--CoA ligase</fullName>
        <ecNumber evidence="12">6.2.1.3</ecNumber>
    </recommendedName>
    <alternativeName>
        <fullName evidence="14">Long-chain acyl-CoA synthetase</fullName>
    </alternativeName>
</protein>
<evidence type="ECO:0000256" key="13">
    <source>
        <dbReference type="ARBA" id="ARBA00039545"/>
    </source>
</evidence>